<accession>A0A9W6HR93</accession>
<dbReference type="Proteomes" id="UP001142325">
    <property type="component" value="Unassembled WGS sequence"/>
</dbReference>
<dbReference type="RefSeq" id="WP_204938834.1">
    <property type="nucleotide sequence ID" value="NZ_BAAAUM010000001.1"/>
</dbReference>
<organism evidence="2 3">
    <name type="scientific">Microbacterium keratanolyticum</name>
    <dbReference type="NCBI Taxonomy" id="67574"/>
    <lineage>
        <taxon>Bacteria</taxon>
        <taxon>Bacillati</taxon>
        <taxon>Actinomycetota</taxon>
        <taxon>Actinomycetes</taxon>
        <taxon>Micrococcales</taxon>
        <taxon>Microbacteriaceae</taxon>
        <taxon>Microbacterium</taxon>
    </lineage>
</organism>
<dbReference type="Gene3D" id="1.10.10.10">
    <property type="entry name" value="Winged helix-like DNA-binding domain superfamily/Winged helix DNA-binding domain"/>
    <property type="match status" value="1"/>
</dbReference>
<dbReference type="PROSITE" id="PS50995">
    <property type="entry name" value="HTH_MARR_2"/>
    <property type="match status" value="1"/>
</dbReference>
<evidence type="ECO:0000313" key="2">
    <source>
        <dbReference type="EMBL" id="GLK01184.1"/>
    </source>
</evidence>
<dbReference type="PANTHER" id="PTHR33164:SF99">
    <property type="entry name" value="MARR FAMILY REGULATORY PROTEIN"/>
    <property type="match status" value="1"/>
</dbReference>
<name>A0A9W6HR93_9MICO</name>
<dbReference type="InterPro" id="IPR036390">
    <property type="entry name" value="WH_DNA-bd_sf"/>
</dbReference>
<dbReference type="EMBL" id="BSET01000001">
    <property type="protein sequence ID" value="GLK01184.1"/>
    <property type="molecule type" value="Genomic_DNA"/>
</dbReference>
<evidence type="ECO:0000259" key="1">
    <source>
        <dbReference type="PROSITE" id="PS50995"/>
    </source>
</evidence>
<dbReference type="InterPro" id="IPR036388">
    <property type="entry name" value="WH-like_DNA-bd_sf"/>
</dbReference>
<feature type="domain" description="HTH marR-type" evidence="1">
    <location>
        <begin position="1"/>
        <end position="146"/>
    </location>
</feature>
<sequence>MSEKLARMTPAQSRAWLSLITVAELLPVALDAQLQRDDALTHYEFILLSTLQRRGPQRLSDLAAATNATLPRTSKVVTRLRERGLVERTDHTTDRRSVEIRLTGAGRRRLVHATPGHFDTVHRLVLDHLDESQLNTLADTLAPIVAGLDPQHRFGPMPDQAPDESGD</sequence>
<dbReference type="PANTHER" id="PTHR33164">
    <property type="entry name" value="TRANSCRIPTIONAL REGULATOR, MARR FAMILY"/>
    <property type="match status" value="1"/>
</dbReference>
<reference evidence="2" key="1">
    <citation type="journal article" date="2014" name="Int. J. Syst. Evol. Microbiol.">
        <title>Complete genome sequence of Corynebacterium casei LMG S-19264T (=DSM 44701T), isolated from a smear-ripened cheese.</title>
        <authorList>
            <consortium name="US DOE Joint Genome Institute (JGI-PGF)"/>
            <person name="Walter F."/>
            <person name="Albersmeier A."/>
            <person name="Kalinowski J."/>
            <person name="Ruckert C."/>
        </authorList>
    </citation>
    <scope>NUCLEOTIDE SEQUENCE</scope>
    <source>
        <strain evidence="2">VKM Ac-1958</strain>
    </source>
</reference>
<dbReference type="InterPro" id="IPR039422">
    <property type="entry name" value="MarR/SlyA-like"/>
</dbReference>
<reference evidence="2" key="2">
    <citation type="submission" date="2023-01" db="EMBL/GenBank/DDBJ databases">
        <authorList>
            <person name="Sun Q."/>
            <person name="Evtushenko L."/>
        </authorList>
    </citation>
    <scope>NUCLEOTIDE SEQUENCE</scope>
    <source>
        <strain evidence="2">VKM Ac-1958</strain>
    </source>
</reference>
<dbReference type="AlphaFoldDB" id="A0A9W6HR93"/>
<proteinExistence type="predicted"/>
<comment type="caution">
    <text evidence="2">The sequence shown here is derived from an EMBL/GenBank/DDBJ whole genome shotgun (WGS) entry which is preliminary data.</text>
</comment>
<dbReference type="InterPro" id="IPR000835">
    <property type="entry name" value="HTH_MarR-typ"/>
</dbReference>
<protein>
    <submittedName>
        <fullName evidence="2">MarR family transcriptional regulator</fullName>
    </submittedName>
</protein>
<dbReference type="SMART" id="SM00347">
    <property type="entry name" value="HTH_MARR"/>
    <property type="match status" value="1"/>
</dbReference>
<evidence type="ECO:0000313" key="3">
    <source>
        <dbReference type="Proteomes" id="UP001142325"/>
    </source>
</evidence>
<dbReference type="SUPFAM" id="SSF46785">
    <property type="entry name" value="Winged helix' DNA-binding domain"/>
    <property type="match status" value="1"/>
</dbReference>
<gene>
    <name evidence="2" type="ORF">GCM10017596_08990</name>
</gene>
<keyword evidence="3" id="KW-1185">Reference proteome</keyword>
<dbReference type="GO" id="GO:0006950">
    <property type="term" value="P:response to stress"/>
    <property type="evidence" value="ECO:0007669"/>
    <property type="project" value="TreeGrafter"/>
</dbReference>
<dbReference type="GO" id="GO:0003700">
    <property type="term" value="F:DNA-binding transcription factor activity"/>
    <property type="evidence" value="ECO:0007669"/>
    <property type="project" value="InterPro"/>
</dbReference>
<dbReference type="Pfam" id="PF01047">
    <property type="entry name" value="MarR"/>
    <property type="match status" value="1"/>
</dbReference>